<dbReference type="PANTHER" id="PTHR34979:SF1">
    <property type="entry name" value="INNER MEMBRANE PROTEIN YGAZ"/>
    <property type="match status" value="1"/>
</dbReference>
<evidence type="ECO:0000256" key="6">
    <source>
        <dbReference type="ARBA" id="ARBA00022989"/>
    </source>
</evidence>
<comment type="subcellular location">
    <subcellularLocation>
        <location evidence="1">Cell membrane</location>
        <topology evidence="1">Multi-pass membrane protein</topology>
    </subcellularLocation>
</comment>
<feature type="transmembrane region" description="Helical" evidence="8">
    <location>
        <begin position="176"/>
        <end position="198"/>
    </location>
</feature>
<keyword evidence="10" id="KW-1185">Reference proteome</keyword>
<evidence type="ECO:0000256" key="8">
    <source>
        <dbReference type="SAM" id="Phobius"/>
    </source>
</evidence>
<dbReference type="EMBL" id="AGRW01000052">
    <property type="protein sequence ID" value="EIC01120.1"/>
    <property type="molecule type" value="Genomic_DNA"/>
</dbReference>
<name>H7EN56_9SPIR</name>
<organism evidence="9 10">
    <name type="scientific">Treponema saccharophilum DSM 2985</name>
    <dbReference type="NCBI Taxonomy" id="907348"/>
    <lineage>
        <taxon>Bacteria</taxon>
        <taxon>Pseudomonadati</taxon>
        <taxon>Spirochaetota</taxon>
        <taxon>Spirochaetia</taxon>
        <taxon>Spirochaetales</taxon>
        <taxon>Treponemataceae</taxon>
        <taxon>Treponema</taxon>
    </lineage>
</organism>
<gene>
    <name evidence="9" type="ORF">TresaDRAFT_0945</name>
</gene>
<feature type="transmembrane region" description="Helical" evidence="8">
    <location>
        <begin position="121"/>
        <end position="142"/>
    </location>
</feature>
<dbReference type="AlphaFoldDB" id="H7EN56"/>
<sequence length="243" mass="25715">MLSGFLAGVPIGLGYFAVSFSLGIVAKNAGLTPFQGLVASFFNLASAGENALFTSIQEGASYAEIAIITFIVNARYLLMSCSLSQKFPRETNVVHRLVVAFAVTDELFGIAYSRPGKLSPLFSYGAMLVAVPLWSLGTYFGIIAGSHLPAPVISALSVSLYGMFIAIIIPPAKKDIAIRIAVAASFVLSFALSVAPLARDLSSGTRTIILTVLISAAAALLRPIKDENPAETEPEQKIEENEK</sequence>
<evidence type="ECO:0000256" key="3">
    <source>
        <dbReference type="ARBA" id="ARBA00022448"/>
    </source>
</evidence>
<evidence type="ECO:0000256" key="2">
    <source>
        <dbReference type="ARBA" id="ARBA00010735"/>
    </source>
</evidence>
<feature type="transmembrane region" description="Helical" evidence="8">
    <location>
        <begin position="6"/>
        <end position="25"/>
    </location>
</feature>
<reference evidence="9 10" key="1">
    <citation type="submission" date="2011-09" db="EMBL/GenBank/DDBJ databases">
        <title>The draft genome of Treponema saccharophilum DSM 2985.</title>
        <authorList>
            <consortium name="US DOE Joint Genome Institute (JGI-PGF)"/>
            <person name="Lucas S."/>
            <person name="Copeland A."/>
            <person name="Lapidus A."/>
            <person name="Glavina del Rio T."/>
            <person name="Dalin E."/>
            <person name="Tice H."/>
            <person name="Bruce D."/>
            <person name="Goodwin L."/>
            <person name="Pitluck S."/>
            <person name="Peters L."/>
            <person name="Kyrpides N."/>
            <person name="Mavromatis K."/>
            <person name="Ivanova N."/>
            <person name="Markowitz V."/>
            <person name="Cheng J.-F."/>
            <person name="Hugenholtz P."/>
            <person name="Woyke T."/>
            <person name="Wu D."/>
            <person name="Gronow S."/>
            <person name="Wellnitz S."/>
            <person name="Brambilla E."/>
            <person name="Klenk H.-P."/>
            <person name="Eisen J.A."/>
        </authorList>
    </citation>
    <scope>NUCLEOTIDE SEQUENCE [LARGE SCALE GENOMIC DNA]</scope>
    <source>
        <strain evidence="9 10">DSM 2985</strain>
    </source>
</reference>
<dbReference type="PANTHER" id="PTHR34979">
    <property type="entry name" value="INNER MEMBRANE PROTEIN YGAZ"/>
    <property type="match status" value="1"/>
</dbReference>
<evidence type="ECO:0000256" key="1">
    <source>
        <dbReference type="ARBA" id="ARBA00004651"/>
    </source>
</evidence>
<comment type="similarity">
    <text evidence="2">Belongs to the AzlC family.</text>
</comment>
<keyword evidence="6 8" id="KW-1133">Transmembrane helix</keyword>
<evidence type="ECO:0000313" key="9">
    <source>
        <dbReference type="EMBL" id="EIC01120.1"/>
    </source>
</evidence>
<protein>
    <submittedName>
        <fullName evidence="9">AzlC family protein</fullName>
    </submittedName>
</protein>
<keyword evidence="7 8" id="KW-0472">Membrane</keyword>
<dbReference type="GO" id="GO:0005886">
    <property type="term" value="C:plasma membrane"/>
    <property type="evidence" value="ECO:0007669"/>
    <property type="project" value="UniProtKB-SubCell"/>
</dbReference>
<evidence type="ECO:0000256" key="5">
    <source>
        <dbReference type="ARBA" id="ARBA00022692"/>
    </source>
</evidence>
<comment type="caution">
    <text evidence="9">The sequence shown here is derived from an EMBL/GenBank/DDBJ whole genome shotgun (WGS) entry which is preliminary data.</text>
</comment>
<keyword evidence="3" id="KW-0813">Transport</keyword>
<feature type="transmembrane region" description="Helical" evidence="8">
    <location>
        <begin position="204"/>
        <end position="221"/>
    </location>
</feature>
<dbReference type="Pfam" id="PF03591">
    <property type="entry name" value="AzlC"/>
    <property type="match status" value="1"/>
</dbReference>
<keyword evidence="5 8" id="KW-0812">Transmembrane</keyword>
<accession>H7EN56</accession>
<dbReference type="eggNOG" id="COG1296">
    <property type="taxonomic scope" value="Bacteria"/>
</dbReference>
<proteinExistence type="inferred from homology"/>
<evidence type="ECO:0000313" key="10">
    <source>
        <dbReference type="Proteomes" id="UP000003571"/>
    </source>
</evidence>
<dbReference type="PATRIC" id="fig|907348.3.peg.2374"/>
<dbReference type="InterPro" id="IPR011606">
    <property type="entry name" value="Brnchd-chn_aa_trnsp_permease"/>
</dbReference>
<feature type="transmembrane region" description="Helical" evidence="8">
    <location>
        <begin position="148"/>
        <end position="169"/>
    </location>
</feature>
<dbReference type="GO" id="GO:1903785">
    <property type="term" value="P:L-valine transmembrane transport"/>
    <property type="evidence" value="ECO:0007669"/>
    <property type="project" value="TreeGrafter"/>
</dbReference>
<dbReference type="Proteomes" id="UP000003571">
    <property type="component" value="Unassembled WGS sequence"/>
</dbReference>
<evidence type="ECO:0000256" key="7">
    <source>
        <dbReference type="ARBA" id="ARBA00023136"/>
    </source>
</evidence>
<keyword evidence="4" id="KW-1003">Cell membrane</keyword>
<evidence type="ECO:0000256" key="4">
    <source>
        <dbReference type="ARBA" id="ARBA00022475"/>
    </source>
</evidence>
<dbReference type="STRING" id="907348.TresaDRAFT_0945"/>